<evidence type="ECO:0000313" key="2">
    <source>
        <dbReference type="Proteomes" id="UP000663879"/>
    </source>
</evidence>
<organism evidence="1 2">
    <name type="scientific">Brachionus calyciflorus</name>
    <dbReference type="NCBI Taxonomy" id="104777"/>
    <lineage>
        <taxon>Eukaryota</taxon>
        <taxon>Metazoa</taxon>
        <taxon>Spiralia</taxon>
        <taxon>Gnathifera</taxon>
        <taxon>Rotifera</taxon>
        <taxon>Eurotatoria</taxon>
        <taxon>Monogononta</taxon>
        <taxon>Pseudotrocha</taxon>
        <taxon>Ploima</taxon>
        <taxon>Brachionidae</taxon>
        <taxon>Brachionus</taxon>
    </lineage>
</organism>
<name>A0A814MYG8_9BILA</name>
<accession>A0A814MYG8</accession>
<comment type="caution">
    <text evidence="1">The sequence shown here is derived from an EMBL/GenBank/DDBJ whole genome shotgun (WGS) entry which is preliminary data.</text>
</comment>
<reference evidence="1" key="1">
    <citation type="submission" date="2021-02" db="EMBL/GenBank/DDBJ databases">
        <authorList>
            <person name="Nowell W R."/>
        </authorList>
    </citation>
    <scope>NUCLEOTIDE SEQUENCE</scope>
    <source>
        <strain evidence="1">Ploen Becks lab</strain>
    </source>
</reference>
<dbReference type="EMBL" id="CAJNOC010006673">
    <property type="protein sequence ID" value="CAF1082977.1"/>
    <property type="molecule type" value="Genomic_DNA"/>
</dbReference>
<sequence>MQHQNLRTGFGACSILHKSYVKIDLTRGSCTKPTSLIFGGASFIGICIKSEIPINDAPPNIRDVGVA</sequence>
<keyword evidence="2" id="KW-1185">Reference proteome</keyword>
<dbReference type="Proteomes" id="UP000663879">
    <property type="component" value="Unassembled WGS sequence"/>
</dbReference>
<proteinExistence type="predicted"/>
<gene>
    <name evidence="1" type="ORF">OXX778_LOCUS20281</name>
</gene>
<evidence type="ECO:0000313" key="1">
    <source>
        <dbReference type="EMBL" id="CAF1082977.1"/>
    </source>
</evidence>
<protein>
    <submittedName>
        <fullName evidence="1">Uncharacterized protein</fullName>
    </submittedName>
</protein>
<dbReference type="AlphaFoldDB" id="A0A814MYG8"/>